<keyword evidence="2" id="KW-1185">Reference proteome</keyword>
<evidence type="ECO:0000313" key="2">
    <source>
        <dbReference type="Proteomes" id="UP000887565"/>
    </source>
</evidence>
<accession>A0A915JR11</accession>
<feature type="compositionally biased region" description="Basic residues" evidence="1">
    <location>
        <begin position="49"/>
        <end position="59"/>
    </location>
</feature>
<evidence type="ECO:0000256" key="1">
    <source>
        <dbReference type="SAM" id="MobiDB-lite"/>
    </source>
</evidence>
<dbReference type="Proteomes" id="UP000887565">
    <property type="component" value="Unplaced"/>
</dbReference>
<proteinExistence type="predicted"/>
<protein>
    <submittedName>
        <fullName evidence="3">Uncharacterized protein</fullName>
    </submittedName>
</protein>
<dbReference type="AlphaFoldDB" id="A0A915JR11"/>
<feature type="region of interest" description="Disordered" evidence="1">
    <location>
        <begin position="1"/>
        <end position="24"/>
    </location>
</feature>
<feature type="compositionally biased region" description="Low complexity" evidence="1">
    <location>
        <begin position="129"/>
        <end position="139"/>
    </location>
</feature>
<name>A0A915JR11_ROMCU</name>
<feature type="region of interest" description="Disordered" evidence="1">
    <location>
        <begin position="49"/>
        <end position="73"/>
    </location>
</feature>
<evidence type="ECO:0000313" key="3">
    <source>
        <dbReference type="WBParaSite" id="nRc.2.0.1.t28533-RA"/>
    </source>
</evidence>
<organism evidence="2 3">
    <name type="scientific">Romanomermis culicivorax</name>
    <name type="common">Nematode worm</name>
    <dbReference type="NCBI Taxonomy" id="13658"/>
    <lineage>
        <taxon>Eukaryota</taxon>
        <taxon>Metazoa</taxon>
        <taxon>Ecdysozoa</taxon>
        <taxon>Nematoda</taxon>
        <taxon>Enoplea</taxon>
        <taxon>Dorylaimia</taxon>
        <taxon>Mermithida</taxon>
        <taxon>Mermithoidea</taxon>
        <taxon>Mermithidae</taxon>
        <taxon>Romanomermis</taxon>
    </lineage>
</organism>
<feature type="compositionally biased region" description="Polar residues" evidence="1">
    <location>
        <begin position="140"/>
        <end position="152"/>
    </location>
</feature>
<sequence length="152" mass="16896">MSSRHKGQRAGMTNRRNPHADADGGYGLNGSRIISAICIHMRIPPISHTHKGQRVRVSKKHEEERETPKHLSNDKEPFLLTEFELLQKTIPCAAVVSTPLVESVANDADLIYAAAFRKIAPRRQRPWALSSSPLKPKSLVSTTTTRRSIGDP</sequence>
<feature type="region of interest" description="Disordered" evidence="1">
    <location>
        <begin position="127"/>
        <end position="152"/>
    </location>
</feature>
<reference evidence="3" key="1">
    <citation type="submission" date="2022-11" db="UniProtKB">
        <authorList>
            <consortium name="WormBaseParasite"/>
        </authorList>
    </citation>
    <scope>IDENTIFICATION</scope>
</reference>
<feature type="compositionally biased region" description="Basic and acidic residues" evidence="1">
    <location>
        <begin position="60"/>
        <end position="73"/>
    </location>
</feature>
<dbReference type="WBParaSite" id="nRc.2.0.1.t28533-RA">
    <property type="protein sequence ID" value="nRc.2.0.1.t28533-RA"/>
    <property type="gene ID" value="nRc.2.0.1.g28533"/>
</dbReference>